<accession>A0AAD5MX47</accession>
<name>A0AAD5MX47_PARTN</name>
<gene>
    <name evidence="2" type="ORF">KIN20_012559</name>
</gene>
<dbReference type="Proteomes" id="UP001196413">
    <property type="component" value="Unassembled WGS sequence"/>
</dbReference>
<keyword evidence="3" id="KW-1185">Reference proteome</keyword>
<evidence type="ECO:0000313" key="2">
    <source>
        <dbReference type="EMBL" id="KAJ1355234.1"/>
    </source>
</evidence>
<reference evidence="2" key="1">
    <citation type="submission" date="2021-06" db="EMBL/GenBank/DDBJ databases">
        <title>Parelaphostrongylus tenuis whole genome reference sequence.</title>
        <authorList>
            <person name="Garwood T.J."/>
            <person name="Larsen P.A."/>
            <person name="Fountain-Jones N.M."/>
            <person name="Garbe J.R."/>
            <person name="Macchietto M.G."/>
            <person name="Kania S.A."/>
            <person name="Gerhold R.W."/>
            <person name="Richards J.E."/>
            <person name="Wolf T.M."/>
        </authorList>
    </citation>
    <scope>NUCLEOTIDE SEQUENCE</scope>
    <source>
        <strain evidence="2">MNPRO001-30</strain>
        <tissue evidence="2">Meninges</tissue>
    </source>
</reference>
<comment type="caution">
    <text evidence="2">The sequence shown here is derived from an EMBL/GenBank/DDBJ whole genome shotgun (WGS) entry which is preliminary data.</text>
</comment>
<dbReference type="EMBL" id="JAHQIW010002393">
    <property type="protein sequence ID" value="KAJ1355234.1"/>
    <property type="molecule type" value="Genomic_DNA"/>
</dbReference>
<keyword evidence="1" id="KW-0472">Membrane</keyword>
<keyword evidence="1" id="KW-1133">Transmembrane helix</keyword>
<feature type="transmembrane region" description="Helical" evidence="1">
    <location>
        <begin position="46"/>
        <end position="66"/>
    </location>
</feature>
<evidence type="ECO:0000256" key="1">
    <source>
        <dbReference type="SAM" id="Phobius"/>
    </source>
</evidence>
<dbReference type="AlphaFoldDB" id="A0AAD5MX47"/>
<keyword evidence="1" id="KW-0812">Transmembrane</keyword>
<protein>
    <submittedName>
        <fullName evidence="2">Uncharacterized protein</fullName>
    </submittedName>
</protein>
<sequence>MIIQPQEIDGTDGLCATDESQQDEFDISGILLAFITIKALRRNAHLSAQFVFLSTVFCYISITLLIHDLALNVLVYSCVQVPIRPTKLRKRCLAFGGKPLEENS</sequence>
<organism evidence="2 3">
    <name type="scientific">Parelaphostrongylus tenuis</name>
    <name type="common">Meningeal worm</name>
    <dbReference type="NCBI Taxonomy" id="148309"/>
    <lineage>
        <taxon>Eukaryota</taxon>
        <taxon>Metazoa</taxon>
        <taxon>Ecdysozoa</taxon>
        <taxon>Nematoda</taxon>
        <taxon>Chromadorea</taxon>
        <taxon>Rhabditida</taxon>
        <taxon>Rhabditina</taxon>
        <taxon>Rhabditomorpha</taxon>
        <taxon>Strongyloidea</taxon>
        <taxon>Metastrongylidae</taxon>
        <taxon>Parelaphostrongylus</taxon>
    </lineage>
</organism>
<evidence type="ECO:0000313" key="3">
    <source>
        <dbReference type="Proteomes" id="UP001196413"/>
    </source>
</evidence>
<proteinExistence type="predicted"/>